<accession>A0A8J6FK45</accession>
<comment type="caution">
    <text evidence="1">The sequence shown here is derived from an EMBL/GenBank/DDBJ whole genome shotgun (WGS) entry which is preliminary data.</text>
</comment>
<dbReference type="PANTHER" id="PTHR14485">
    <property type="entry name" value="TETRATRICOPEPTIDE REPEAT PROTEIN 23"/>
    <property type="match status" value="1"/>
</dbReference>
<evidence type="ECO:0000313" key="2">
    <source>
        <dbReference type="Proteomes" id="UP000770717"/>
    </source>
</evidence>
<dbReference type="EMBL" id="WNTK01000003">
    <property type="protein sequence ID" value="KAG9488395.1"/>
    <property type="molecule type" value="Genomic_DNA"/>
</dbReference>
<dbReference type="PANTHER" id="PTHR14485:SF4">
    <property type="entry name" value="TETRATRICOPEPTIDE REPEAT PROTEIN 23-LIKE"/>
    <property type="match status" value="1"/>
</dbReference>
<dbReference type="Proteomes" id="UP000770717">
    <property type="component" value="Unassembled WGS sequence"/>
</dbReference>
<reference evidence="1" key="1">
    <citation type="thesis" date="2020" institute="ProQuest LLC" country="789 East Eisenhower Parkway, Ann Arbor, MI, USA">
        <title>Comparative Genomics and Chromosome Evolution.</title>
        <authorList>
            <person name="Mudd A.B."/>
        </authorList>
    </citation>
    <scope>NUCLEOTIDE SEQUENCE</scope>
    <source>
        <strain evidence="1">HN-11 Male</strain>
        <tissue evidence="1">Kidney and liver</tissue>
    </source>
</reference>
<dbReference type="Gene3D" id="1.25.40.10">
    <property type="entry name" value="Tetratricopeptide repeat domain"/>
    <property type="match status" value="2"/>
</dbReference>
<keyword evidence="2" id="KW-1185">Reference proteome</keyword>
<proteinExistence type="predicted"/>
<dbReference type="OrthoDB" id="9986634at2759"/>
<evidence type="ECO:0000313" key="1">
    <source>
        <dbReference type="EMBL" id="KAG9488395.1"/>
    </source>
</evidence>
<dbReference type="SUPFAM" id="SSF48452">
    <property type="entry name" value="TPR-like"/>
    <property type="match status" value="1"/>
</dbReference>
<protein>
    <submittedName>
        <fullName evidence="1">Uncharacterized protein</fullName>
    </submittedName>
</protein>
<dbReference type="InterPro" id="IPR042621">
    <property type="entry name" value="TTC23/TTC23L"/>
</dbReference>
<dbReference type="InterPro" id="IPR011990">
    <property type="entry name" value="TPR-like_helical_dom_sf"/>
</dbReference>
<dbReference type="AlphaFoldDB" id="A0A8J6FK45"/>
<name>A0A8J6FK45_ELECQ</name>
<sequence>MVISCEGDSSAVLIGIYREMARTEQMKGRHEQAIHYLLQAHSICQAVYKKLSEKAAHTGLLLAKAYAAAGRSEYNENTNKYFTESLSVYQIVLGAADPQTQNTRVEFSKWLIQIGKTQEAYKTLQEAVGSETEYSETVAEMLSIMGSIHLADGKIQKGYQLLKKCLEIQTAVYGSQHSKSKETQNLLTALQKSGASWE</sequence>
<gene>
    <name evidence="1" type="ORF">GDO78_007940</name>
</gene>
<organism evidence="1 2">
    <name type="scientific">Eleutherodactylus coqui</name>
    <name type="common">Puerto Rican coqui</name>
    <dbReference type="NCBI Taxonomy" id="57060"/>
    <lineage>
        <taxon>Eukaryota</taxon>
        <taxon>Metazoa</taxon>
        <taxon>Chordata</taxon>
        <taxon>Craniata</taxon>
        <taxon>Vertebrata</taxon>
        <taxon>Euteleostomi</taxon>
        <taxon>Amphibia</taxon>
        <taxon>Batrachia</taxon>
        <taxon>Anura</taxon>
        <taxon>Neobatrachia</taxon>
        <taxon>Hyloidea</taxon>
        <taxon>Eleutherodactylidae</taxon>
        <taxon>Eleutherodactylinae</taxon>
        <taxon>Eleutherodactylus</taxon>
        <taxon>Eleutherodactylus</taxon>
    </lineage>
</organism>